<reference evidence="2" key="1">
    <citation type="submission" date="2018-07" db="EMBL/GenBank/DDBJ databases">
        <authorList>
            <consortium name="Genoscope - CEA"/>
            <person name="William W."/>
        </authorList>
    </citation>
    <scope>NUCLEOTIDE SEQUENCE</scope>
    <source>
        <strain evidence="2">IK1</strain>
    </source>
</reference>
<evidence type="ECO:0000313" key="2">
    <source>
        <dbReference type="EMBL" id="VBB47748.1"/>
    </source>
</evidence>
<feature type="region of interest" description="Disordered" evidence="1">
    <location>
        <begin position="24"/>
        <end position="56"/>
    </location>
</feature>
<gene>
    <name evidence="2" type="ORF">TRIP_B50543</name>
</gene>
<accession>A0A653AI90</accession>
<organism evidence="2">
    <name type="scientific">Uncultured Desulfatiglans sp</name>
    <dbReference type="NCBI Taxonomy" id="1748965"/>
    <lineage>
        <taxon>Bacteria</taxon>
        <taxon>Pseudomonadati</taxon>
        <taxon>Thermodesulfobacteriota</taxon>
        <taxon>Desulfobacteria</taxon>
        <taxon>Desulfatiglandales</taxon>
        <taxon>Desulfatiglandaceae</taxon>
        <taxon>Desulfatiglans</taxon>
        <taxon>environmental samples</taxon>
    </lineage>
</organism>
<proteinExistence type="predicted"/>
<name>A0A653AI90_UNCDX</name>
<dbReference type="EMBL" id="UPXX01000032">
    <property type="protein sequence ID" value="VBB47748.1"/>
    <property type="molecule type" value="Genomic_DNA"/>
</dbReference>
<dbReference type="AlphaFoldDB" id="A0A653AI90"/>
<sequence>MISIFQPFQDSGLAEAGQAELGGAALSKHPGPCRDNPDKSAKGPLTTDWTGEYRVF</sequence>
<evidence type="ECO:0000256" key="1">
    <source>
        <dbReference type="SAM" id="MobiDB-lite"/>
    </source>
</evidence>
<protein>
    <submittedName>
        <fullName evidence="2">Uncharacterized protein</fullName>
    </submittedName>
</protein>